<keyword evidence="11" id="KW-0804">Transcription</keyword>
<keyword evidence="7" id="KW-0378">Hydrolase</keyword>
<evidence type="ECO:0000313" key="16">
    <source>
        <dbReference type="EMBL" id="CAB5377818.1"/>
    </source>
</evidence>
<evidence type="ECO:0000313" key="17">
    <source>
        <dbReference type="Proteomes" id="UP000684084"/>
    </source>
</evidence>
<evidence type="ECO:0000256" key="7">
    <source>
        <dbReference type="ARBA" id="ARBA00022801"/>
    </source>
</evidence>
<evidence type="ECO:0000256" key="4">
    <source>
        <dbReference type="ARBA" id="ARBA00022723"/>
    </source>
</evidence>
<evidence type="ECO:0000256" key="2">
    <source>
        <dbReference type="ARBA" id="ARBA00004123"/>
    </source>
</evidence>
<evidence type="ECO:0000256" key="13">
    <source>
        <dbReference type="PROSITE-ProRule" id="PRU00502"/>
    </source>
</evidence>
<dbReference type="FunFam" id="3.30.40.10:FF:000342">
    <property type="entry name" value="Histone deacetylase 6"/>
    <property type="match status" value="1"/>
</dbReference>
<dbReference type="PROSITE" id="PS50271">
    <property type="entry name" value="ZF_UBP"/>
    <property type="match status" value="1"/>
</dbReference>
<dbReference type="Proteomes" id="UP000684084">
    <property type="component" value="Unassembled WGS sequence"/>
</dbReference>
<keyword evidence="3" id="KW-0678">Repressor</keyword>
<keyword evidence="8" id="KW-0862">Zinc</keyword>
<keyword evidence="6 13" id="KW-0863">Zinc-finger</keyword>
<comment type="caution">
    <text evidence="16">The sequence shown here is derived from an EMBL/GenBank/DDBJ whole genome shotgun (WGS) entry which is preliminary data.</text>
</comment>
<protein>
    <recommendedName>
        <fullName evidence="15">UBP-type domain-containing protein</fullName>
    </recommendedName>
</protein>
<organism evidence="16 17">
    <name type="scientific">Rhizophagus irregularis</name>
    <dbReference type="NCBI Taxonomy" id="588596"/>
    <lineage>
        <taxon>Eukaryota</taxon>
        <taxon>Fungi</taxon>
        <taxon>Fungi incertae sedis</taxon>
        <taxon>Mucoromycota</taxon>
        <taxon>Glomeromycotina</taxon>
        <taxon>Glomeromycetes</taxon>
        <taxon>Glomerales</taxon>
        <taxon>Glomeraceae</taxon>
        <taxon>Rhizophagus</taxon>
    </lineage>
</organism>
<keyword evidence="12" id="KW-0539">Nucleus</keyword>
<dbReference type="PANTHER" id="PTHR47665:SF1">
    <property type="entry name" value="HISTONE DEACETYLASE-LIKE PROTEIN"/>
    <property type="match status" value="1"/>
</dbReference>
<sequence length="200" mass="22467">MSTATNWQAGFHPVTPRTNCPHLHDNISPNWAEVTVDVSKPCTECNDASENWRCLRCQGVYCSRYINGHAAEHHKNTSHPISISFSDLSIWCYDCDDYITSRLLKPITTAFYVSKFGEMPPNSNDIEIASEEDTTGSGEGPNSPRFTYKIGLGLNIRAIPKDGKFIGPYLERFNNKGQANNIIITRTRYKSLILCTKVCN</sequence>
<dbReference type="InterPro" id="IPR001607">
    <property type="entry name" value="Znf_UBP"/>
</dbReference>
<dbReference type="AlphaFoldDB" id="A0A915ZI15"/>
<gene>
    <name evidence="16" type="ORF">CHRIB12_LOCUS15915</name>
</gene>
<evidence type="ECO:0000256" key="10">
    <source>
        <dbReference type="ARBA" id="ARBA00023015"/>
    </source>
</evidence>
<evidence type="ECO:0000256" key="12">
    <source>
        <dbReference type="ARBA" id="ARBA00023242"/>
    </source>
</evidence>
<evidence type="ECO:0000256" key="3">
    <source>
        <dbReference type="ARBA" id="ARBA00022491"/>
    </source>
</evidence>
<evidence type="ECO:0000256" key="6">
    <source>
        <dbReference type="ARBA" id="ARBA00022771"/>
    </source>
</evidence>
<dbReference type="GO" id="GO:0008270">
    <property type="term" value="F:zinc ion binding"/>
    <property type="evidence" value="ECO:0007669"/>
    <property type="project" value="UniProtKB-KW"/>
</dbReference>
<accession>A0A915ZI15</accession>
<feature type="domain" description="UBP-type" evidence="15">
    <location>
        <begin position="18"/>
        <end position="118"/>
    </location>
</feature>
<dbReference type="GO" id="GO:0005634">
    <property type="term" value="C:nucleus"/>
    <property type="evidence" value="ECO:0007669"/>
    <property type="project" value="UniProtKB-SubCell"/>
</dbReference>
<dbReference type="OrthoDB" id="424012at2759"/>
<dbReference type="PANTHER" id="PTHR47665">
    <property type="entry name" value="HISTONE DEACETYLASE-LIKE PROTEIN"/>
    <property type="match status" value="1"/>
</dbReference>
<keyword evidence="10" id="KW-0805">Transcription regulation</keyword>
<keyword evidence="9" id="KW-0156">Chromatin regulator</keyword>
<dbReference type="VEuPathDB" id="FungiDB:RhiirFUN_009220"/>
<evidence type="ECO:0000256" key="14">
    <source>
        <dbReference type="SAM" id="MobiDB-lite"/>
    </source>
</evidence>
<keyword evidence="4" id="KW-0479">Metal-binding</keyword>
<comment type="subcellular location">
    <subcellularLocation>
        <location evidence="2">Nucleus</location>
    </subcellularLocation>
</comment>
<dbReference type="EMBL" id="CAGKOT010000038">
    <property type="protein sequence ID" value="CAB5377818.1"/>
    <property type="molecule type" value="Genomic_DNA"/>
</dbReference>
<evidence type="ECO:0000256" key="9">
    <source>
        <dbReference type="ARBA" id="ARBA00022853"/>
    </source>
</evidence>
<name>A0A915ZI15_9GLOM</name>
<evidence type="ECO:0000256" key="1">
    <source>
        <dbReference type="ARBA" id="ARBA00001947"/>
    </source>
</evidence>
<comment type="cofactor">
    <cofactor evidence="1">
        <name>Zn(2+)</name>
        <dbReference type="ChEBI" id="CHEBI:29105"/>
    </cofactor>
</comment>
<evidence type="ECO:0000259" key="15">
    <source>
        <dbReference type="PROSITE" id="PS50271"/>
    </source>
</evidence>
<proteinExistence type="predicted"/>
<dbReference type="Pfam" id="PF02148">
    <property type="entry name" value="zf-UBP"/>
    <property type="match status" value="1"/>
</dbReference>
<dbReference type="SMART" id="SM00290">
    <property type="entry name" value="ZnF_UBP"/>
    <property type="match status" value="1"/>
</dbReference>
<feature type="region of interest" description="Disordered" evidence="14">
    <location>
        <begin position="123"/>
        <end position="143"/>
    </location>
</feature>
<evidence type="ECO:0000256" key="8">
    <source>
        <dbReference type="ARBA" id="ARBA00022833"/>
    </source>
</evidence>
<evidence type="ECO:0000256" key="5">
    <source>
        <dbReference type="ARBA" id="ARBA00022737"/>
    </source>
</evidence>
<dbReference type="GO" id="GO:0006325">
    <property type="term" value="P:chromatin organization"/>
    <property type="evidence" value="ECO:0007669"/>
    <property type="project" value="UniProtKB-KW"/>
</dbReference>
<keyword evidence="5" id="KW-0677">Repeat</keyword>
<evidence type="ECO:0000256" key="11">
    <source>
        <dbReference type="ARBA" id="ARBA00023163"/>
    </source>
</evidence>
<dbReference type="GO" id="GO:0016787">
    <property type="term" value="F:hydrolase activity"/>
    <property type="evidence" value="ECO:0007669"/>
    <property type="project" value="UniProtKB-KW"/>
</dbReference>
<reference evidence="16" key="1">
    <citation type="submission" date="2020-05" db="EMBL/GenBank/DDBJ databases">
        <authorList>
            <person name="Rincon C."/>
            <person name="Sanders R I."/>
            <person name="Robbins C."/>
            <person name="Chaturvedi A."/>
        </authorList>
    </citation>
    <scope>NUCLEOTIDE SEQUENCE</scope>
    <source>
        <strain evidence="16">CHB12</strain>
    </source>
</reference>